<keyword evidence="6 12" id="KW-0489">Methyltransferase</keyword>
<dbReference type="SUPFAM" id="SSF53335">
    <property type="entry name" value="S-adenosyl-L-methionine-dependent methyltransferases"/>
    <property type="match status" value="1"/>
</dbReference>
<dbReference type="CDD" id="cd02440">
    <property type="entry name" value="AdoMet_MTases"/>
    <property type="match status" value="1"/>
</dbReference>
<evidence type="ECO:0000256" key="1">
    <source>
        <dbReference type="ARBA" id="ARBA00004496"/>
    </source>
</evidence>
<dbReference type="Gene3D" id="3.40.50.150">
    <property type="entry name" value="Vaccinia Virus protein VP39"/>
    <property type="match status" value="1"/>
</dbReference>
<evidence type="ECO:0000256" key="11">
    <source>
        <dbReference type="ARBA" id="ARBA00031350"/>
    </source>
</evidence>
<dbReference type="GO" id="GO:0004719">
    <property type="term" value="F:protein-L-isoaspartate (D-aspartate) O-methyltransferase activity"/>
    <property type="evidence" value="ECO:0007669"/>
    <property type="project" value="UniProtKB-EC"/>
</dbReference>
<dbReference type="EC" id="2.1.1.77" evidence="3"/>
<dbReference type="Proteomes" id="UP000295302">
    <property type="component" value="Unassembled WGS sequence"/>
</dbReference>
<comment type="similarity">
    <text evidence="2">Belongs to the methyltransferase superfamily. L-isoaspartyl/D-aspartyl protein methyltransferase family.</text>
</comment>
<dbReference type="EMBL" id="SMKQ01000324">
    <property type="protein sequence ID" value="TDD31247.1"/>
    <property type="molecule type" value="Genomic_DNA"/>
</dbReference>
<dbReference type="GO" id="GO:0005737">
    <property type="term" value="C:cytoplasm"/>
    <property type="evidence" value="ECO:0007669"/>
    <property type="project" value="UniProtKB-SubCell"/>
</dbReference>
<evidence type="ECO:0000256" key="6">
    <source>
        <dbReference type="ARBA" id="ARBA00022603"/>
    </source>
</evidence>
<keyword evidence="8" id="KW-0949">S-adenosyl-L-methionine</keyword>
<dbReference type="OrthoDB" id="4035289at2"/>
<evidence type="ECO:0000256" key="7">
    <source>
        <dbReference type="ARBA" id="ARBA00022679"/>
    </source>
</evidence>
<organism evidence="12 13">
    <name type="scientific">Nonomuraea terrae</name>
    <dbReference type="NCBI Taxonomy" id="2530383"/>
    <lineage>
        <taxon>Bacteria</taxon>
        <taxon>Bacillati</taxon>
        <taxon>Actinomycetota</taxon>
        <taxon>Actinomycetes</taxon>
        <taxon>Streptosporangiales</taxon>
        <taxon>Streptosporangiaceae</taxon>
        <taxon>Nonomuraea</taxon>
    </lineage>
</organism>
<evidence type="ECO:0000313" key="12">
    <source>
        <dbReference type="EMBL" id="TDD31247.1"/>
    </source>
</evidence>
<evidence type="ECO:0000256" key="3">
    <source>
        <dbReference type="ARBA" id="ARBA00011890"/>
    </source>
</evidence>
<keyword evidence="5" id="KW-0963">Cytoplasm</keyword>
<proteinExistence type="inferred from homology"/>
<dbReference type="InterPro" id="IPR029063">
    <property type="entry name" value="SAM-dependent_MTases_sf"/>
</dbReference>
<comment type="caution">
    <text evidence="12">The sequence shown here is derived from an EMBL/GenBank/DDBJ whole genome shotgun (WGS) entry which is preliminary data.</text>
</comment>
<protein>
    <recommendedName>
        <fullName evidence="4">Protein-L-isoaspartate O-methyltransferase</fullName>
        <ecNumber evidence="3">2.1.1.77</ecNumber>
    </recommendedName>
    <alternativeName>
        <fullName evidence="11">L-isoaspartyl protein carboxyl methyltransferase</fullName>
    </alternativeName>
    <alternativeName>
        <fullName evidence="9">Protein L-isoaspartyl methyltransferase</fullName>
    </alternativeName>
    <alternativeName>
        <fullName evidence="10">Protein-beta-aspartate methyltransferase</fullName>
    </alternativeName>
</protein>
<evidence type="ECO:0000256" key="5">
    <source>
        <dbReference type="ARBA" id="ARBA00022490"/>
    </source>
</evidence>
<evidence type="ECO:0000313" key="13">
    <source>
        <dbReference type="Proteomes" id="UP000295302"/>
    </source>
</evidence>
<accession>A0A4V2YHJ6</accession>
<keyword evidence="13" id="KW-1185">Reference proteome</keyword>
<keyword evidence="7 12" id="KW-0808">Transferase</keyword>
<dbReference type="Pfam" id="PF01135">
    <property type="entry name" value="PCMT"/>
    <property type="match status" value="1"/>
</dbReference>
<dbReference type="PANTHER" id="PTHR11579:SF0">
    <property type="entry name" value="PROTEIN-L-ISOASPARTATE(D-ASPARTATE) O-METHYLTRANSFERASE"/>
    <property type="match status" value="1"/>
</dbReference>
<dbReference type="PANTHER" id="PTHR11579">
    <property type="entry name" value="PROTEIN-L-ISOASPARTATE O-METHYLTRANSFERASE"/>
    <property type="match status" value="1"/>
</dbReference>
<dbReference type="InterPro" id="IPR000682">
    <property type="entry name" value="PCMT"/>
</dbReference>
<gene>
    <name evidence="12" type="ORF">E1286_45170</name>
</gene>
<evidence type="ECO:0000256" key="2">
    <source>
        <dbReference type="ARBA" id="ARBA00005369"/>
    </source>
</evidence>
<comment type="subcellular location">
    <subcellularLocation>
        <location evidence="1">Cytoplasm</location>
    </subcellularLocation>
</comment>
<evidence type="ECO:0000256" key="10">
    <source>
        <dbReference type="ARBA" id="ARBA00031323"/>
    </source>
</evidence>
<sequence length="267" mass="27970">MFSSMPSGTGESAAATGFPRAPCTPRCVAIRSPLAFAWFRGGAVNRHDGGTRRGPAMLPHIAWRLEAMIAAIAERRAPATGAIAQALRKVPRHWFVPSVGLALDDDGGAVPIDRDTDPPAWWDAVYSGKPIATCRGGSAYTCVNPAPSAVVDLLEWLDLRPGLRVLEVGTGSGWVTALLCRLVGESGNVTSVEADPEVAQAAARNLAAAGIRPHLVVGDGCPERGPYDRVLALSTMPDVWIEQARPGAVIIGGDDKAARLVVPETAS</sequence>
<reference evidence="12 13" key="1">
    <citation type="submission" date="2019-03" db="EMBL/GenBank/DDBJ databases">
        <title>Draft genome sequences of novel Actinobacteria.</title>
        <authorList>
            <person name="Sahin N."/>
            <person name="Ay H."/>
            <person name="Saygin H."/>
        </authorList>
    </citation>
    <scope>NUCLEOTIDE SEQUENCE [LARGE SCALE GENOMIC DNA]</scope>
    <source>
        <strain evidence="12 13">CH32</strain>
    </source>
</reference>
<evidence type="ECO:0000256" key="4">
    <source>
        <dbReference type="ARBA" id="ARBA00013346"/>
    </source>
</evidence>
<dbReference type="GO" id="GO:0032259">
    <property type="term" value="P:methylation"/>
    <property type="evidence" value="ECO:0007669"/>
    <property type="project" value="UniProtKB-KW"/>
</dbReference>
<evidence type="ECO:0000256" key="8">
    <source>
        <dbReference type="ARBA" id="ARBA00022691"/>
    </source>
</evidence>
<dbReference type="AlphaFoldDB" id="A0A4V2YHJ6"/>
<name>A0A4V2YHJ6_9ACTN</name>
<evidence type="ECO:0000256" key="9">
    <source>
        <dbReference type="ARBA" id="ARBA00030757"/>
    </source>
</evidence>